<accession>A0A1I0GPP9</accession>
<dbReference type="Proteomes" id="UP000198558">
    <property type="component" value="Unassembled WGS sequence"/>
</dbReference>
<keyword evidence="2" id="KW-1185">Reference proteome</keyword>
<reference evidence="2" key="1">
    <citation type="submission" date="2016-10" db="EMBL/GenBank/DDBJ databases">
        <authorList>
            <person name="Varghese N."/>
            <person name="Submissions S."/>
        </authorList>
    </citation>
    <scope>NUCLEOTIDE SEQUENCE [LARGE SCALE GENOMIC DNA]</scope>
    <source>
        <strain evidence="2">DSM 1551</strain>
    </source>
</reference>
<evidence type="ECO:0000313" key="2">
    <source>
        <dbReference type="Proteomes" id="UP000198558"/>
    </source>
</evidence>
<protein>
    <submittedName>
        <fullName evidence="1">Uncharacterized protein</fullName>
    </submittedName>
</protein>
<dbReference type="AlphaFoldDB" id="A0A1I0GPP9"/>
<proteinExistence type="predicted"/>
<gene>
    <name evidence="1" type="ORF">SAMN04489758_13320</name>
</gene>
<name>A0A1I0GPP9_9FIRM</name>
<dbReference type="EMBL" id="FOIN01000033">
    <property type="protein sequence ID" value="SET72965.1"/>
    <property type="molecule type" value="Genomic_DNA"/>
</dbReference>
<dbReference type="GeneID" id="78289761"/>
<dbReference type="RefSeq" id="WP_162207487.1">
    <property type="nucleotide sequence ID" value="NZ_CAOJGJ010000022.1"/>
</dbReference>
<sequence length="47" mass="5544">MEQLREISRKLNETVEKLKADKDIEKAVGEPHVIRDKLKKIIKESTR</sequence>
<evidence type="ECO:0000313" key="1">
    <source>
        <dbReference type="EMBL" id="SET72965.1"/>
    </source>
</evidence>
<organism evidence="1 2">
    <name type="scientific">Thomasclavelia cocleata</name>
    <dbReference type="NCBI Taxonomy" id="69824"/>
    <lineage>
        <taxon>Bacteria</taxon>
        <taxon>Bacillati</taxon>
        <taxon>Bacillota</taxon>
        <taxon>Erysipelotrichia</taxon>
        <taxon>Erysipelotrichales</taxon>
        <taxon>Coprobacillaceae</taxon>
        <taxon>Thomasclavelia</taxon>
    </lineage>
</organism>